<dbReference type="InterPro" id="IPR017523">
    <property type="entry name" value="Rv3268"/>
</dbReference>
<sequence length="241" mass="25443">MAPLQSIAELLESFRSAAGAPRLIWYGPDHERVELSGRVLENWVAKTSNMLVEELDAVPGTVVAADVPPHWKSLVWALGGWQVGAVTLLDGGSPADLRLTMEAREETPDPGRDELRVFVAPGALDMRWPGILPDGAVDYAATVRSYGDVYLDEPADGKAELVRTGGAGYTFTDLLDSGPVAGADAPSPGVWLVPASLPLMTVLSAAVGIWADGGTVVLVHPSVEVTERLVAGERITARLDG</sequence>
<reference evidence="1 2" key="1">
    <citation type="submission" date="2016-10" db="EMBL/GenBank/DDBJ databases">
        <authorList>
            <person name="de Groot N.N."/>
        </authorList>
    </citation>
    <scope>NUCLEOTIDE SEQUENCE [LARGE SCALE GENOMIC DNA]</scope>
    <source>
        <strain evidence="1 2">NP_1H</strain>
    </source>
</reference>
<protein>
    <submittedName>
        <fullName evidence="1">TIGR03089 family protein</fullName>
    </submittedName>
</protein>
<dbReference type="SUPFAM" id="SSF56801">
    <property type="entry name" value="Acetyl-CoA synthetase-like"/>
    <property type="match status" value="1"/>
</dbReference>
<dbReference type="AlphaFoldDB" id="A0A1G8J9W8"/>
<evidence type="ECO:0000313" key="1">
    <source>
        <dbReference type="EMBL" id="SDI27853.1"/>
    </source>
</evidence>
<keyword evidence="2" id="KW-1185">Reference proteome</keyword>
<dbReference type="EMBL" id="FNDT01000008">
    <property type="protein sequence ID" value="SDI27853.1"/>
    <property type="molecule type" value="Genomic_DNA"/>
</dbReference>
<accession>A0A1G8J9W8</accession>
<gene>
    <name evidence="1" type="ORF">SAMN04488693_10894</name>
</gene>
<dbReference type="RefSeq" id="WP_026544241.1">
    <property type="nucleotide sequence ID" value="NZ_FNDT01000008.1"/>
</dbReference>
<dbReference type="Proteomes" id="UP000199258">
    <property type="component" value="Unassembled WGS sequence"/>
</dbReference>
<dbReference type="STRING" id="335973.SAMN04488693_10894"/>
<evidence type="ECO:0000313" key="2">
    <source>
        <dbReference type="Proteomes" id="UP000199258"/>
    </source>
</evidence>
<proteinExistence type="predicted"/>
<name>A0A1G8J9W8_9MICC</name>
<dbReference type="NCBIfam" id="TIGR03089">
    <property type="entry name" value="TIGR03089 family protein"/>
    <property type="match status" value="1"/>
</dbReference>
<dbReference type="OrthoDB" id="3396763at2"/>
<organism evidence="1 2">
    <name type="scientific">Arthrobacter subterraneus</name>
    <dbReference type="NCBI Taxonomy" id="335973"/>
    <lineage>
        <taxon>Bacteria</taxon>
        <taxon>Bacillati</taxon>
        <taxon>Actinomycetota</taxon>
        <taxon>Actinomycetes</taxon>
        <taxon>Micrococcales</taxon>
        <taxon>Micrococcaceae</taxon>
        <taxon>Arthrobacter</taxon>
    </lineage>
</organism>